<dbReference type="InterPro" id="IPR055382">
    <property type="entry name" value="DUF7601"/>
</dbReference>
<dbReference type="Gene3D" id="2.60.40.1140">
    <property type="entry name" value="Collagen-binding surface protein Cna, B-type domain"/>
    <property type="match status" value="1"/>
</dbReference>
<keyword evidence="1" id="KW-0812">Transmembrane</keyword>
<dbReference type="EMBL" id="JAJEQO010000005">
    <property type="protein sequence ID" value="MCC2212882.1"/>
    <property type="molecule type" value="Genomic_DNA"/>
</dbReference>
<keyword evidence="2" id="KW-0732">Signal</keyword>
<dbReference type="Proteomes" id="UP001199236">
    <property type="component" value="Unassembled WGS sequence"/>
</dbReference>
<keyword evidence="5" id="KW-1185">Reference proteome</keyword>
<feature type="transmembrane region" description="Helical" evidence="1">
    <location>
        <begin position="342"/>
        <end position="360"/>
    </location>
</feature>
<proteinExistence type="predicted"/>
<dbReference type="InterPro" id="IPR038174">
    <property type="entry name" value="Strep_pil_link_sf"/>
</dbReference>
<reference evidence="4 5" key="1">
    <citation type="submission" date="2021-10" db="EMBL/GenBank/DDBJ databases">
        <title>Anaerobic single-cell dispensing facilitates the cultivation of human gut bacteria.</title>
        <authorList>
            <person name="Afrizal A."/>
        </authorList>
    </citation>
    <scope>NUCLEOTIDE SEQUENCE [LARGE SCALE GENOMIC DNA]</scope>
    <source>
        <strain evidence="4 5">CLA-AA-H223</strain>
    </source>
</reference>
<comment type="caution">
    <text evidence="4">The sequence shown here is derived from an EMBL/GenBank/DDBJ whole genome shotgun (WGS) entry which is preliminary data.</text>
</comment>
<feature type="chain" id="PRO_5045837997" description="DUF7601 domain-containing protein" evidence="2">
    <location>
        <begin position="27"/>
        <end position="368"/>
    </location>
</feature>
<keyword evidence="1" id="KW-1133">Transmembrane helix</keyword>
<sequence length="368" mass="39349">MKLKKFFAGVLAAAMMLTVGATSAFAAGTQPTTKITPNEGKAMVTLTKQLTVKNGVAPSGMEFEFKIEPGTANAAEHVVAGEVASGFQNPTVTMTPESGTYTATTTPYKAEFSFDLIKLLGGNATKLGKYAYTITEVEPNLPGITKDNEILNMVVSVVNADKDDPDGSNYAYYVALRKGNATEKAEGKFNNDYETNSLTLAKKVKGNFGDLSETFTFYVTFNKGDATKTYTDILFDKHGDGITITEKNGSAAATALTYGKDYAVTLKHGQDVQFTNIPNGVTYTIAEDTTKADWQYTVSLESNPSVALSNATTEGTVSETATVTFINNHQGTPDMGVVLDNAPYIAMLAIVAIGGVALMLNKRRRDEE</sequence>
<name>A0ABS8FHV9_9FIRM</name>
<organism evidence="4 5">
    <name type="scientific">Faecalibacterium hominis</name>
    <name type="common">ex Afrizal et al. 2022</name>
    <dbReference type="NCBI Taxonomy" id="2881265"/>
    <lineage>
        <taxon>Bacteria</taxon>
        <taxon>Bacillati</taxon>
        <taxon>Bacillota</taxon>
        <taxon>Clostridia</taxon>
        <taxon>Eubacteriales</taxon>
        <taxon>Oscillospiraceae</taxon>
        <taxon>Faecalibacterium</taxon>
    </lineage>
</organism>
<dbReference type="Gene3D" id="2.60.40.3050">
    <property type="match status" value="1"/>
</dbReference>
<feature type="domain" description="DUF7601" evidence="3">
    <location>
        <begin position="197"/>
        <end position="328"/>
    </location>
</feature>
<keyword evidence="1" id="KW-0472">Membrane</keyword>
<accession>A0ABS8FHV9</accession>
<evidence type="ECO:0000313" key="5">
    <source>
        <dbReference type="Proteomes" id="UP001199236"/>
    </source>
</evidence>
<evidence type="ECO:0000313" key="4">
    <source>
        <dbReference type="EMBL" id="MCC2212882.1"/>
    </source>
</evidence>
<dbReference type="RefSeq" id="WP_227622391.1">
    <property type="nucleotide sequence ID" value="NZ_JAJEQO010000005.1"/>
</dbReference>
<protein>
    <recommendedName>
        <fullName evidence="3">DUF7601 domain-containing protein</fullName>
    </recommendedName>
</protein>
<dbReference type="Pfam" id="PF24547">
    <property type="entry name" value="DUF7601"/>
    <property type="match status" value="1"/>
</dbReference>
<gene>
    <name evidence="4" type="ORF">LKD34_05155</name>
</gene>
<evidence type="ECO:0000256" key="1">
    <source>
        <dbReference type="SAM" id="Phobius"/>
    </source>
</evidence>
<feature type="signal peptide" evidence="2">
    <location>
        <begin position="1"/>
        <end position="26"/>
    </location>
</feature>
<evidence type="ECO:0000256" key="2">
    <source>
        <dbReference type="SAM" id="SignalP"/>
    </source>
</evidence>
<evidence type="ECO:0000259" key="3">
    <source>
        <dbReference type="Pfam" id="PF24547"/>
    </source>
</evidence>